<gene>
    <name evidence="1" type="ORF">LX87_05311</name>
</gene>
<organism evidence="1 2">
    <name type="scientific">Larkinella arboricola</name>
    <dbReference type="NCBI Taxonomy" id="643671"/>
    <lineage>
        <taxon>Bacteria</taxon>
        <taxon>Pseudomonadati</taxon>
        <taxon>Bacteroidota</taxon>
        <taxon>Cytophagia</taxon>
        <taxon>Cytophagales</taxon>
        <taxon>Spirosomataceae</taxon>
        <taxon>Larkinella</taxon>
    </lineage>
</organism>
<protein>
    <submittedName>
        <fullName evidence="1">Uncharacterized protein</fullName>
    </submittedName>
</protein>
<proteinExistence type="predicted"/>
<sequence>MIKFSFCRITVSSQVLPRLIGVVALLLSCERDNVTRKGAFIGAKVEGKVASYDASATAHSSGVNIVNRYFVAYKVLRLYAFGNGNAQWIIYIPAAIDHLRLPYTFDFARDSIDYNVSWKDVKIRPIPDSSCPNINLCSFMAQARDAFSLTITKLTPTSIEGSFSGQMQLVSHGSGPLKEHTVRVRNGKFSVNYDREN</sequence>
<dbReference type="PROSITE" id="PS51257">
    <property type="entry name" value="PROKAR_LIPOPROTEIN"/>
    <property type="match status" value="1"/>
</dbReference>
<dbReference type="AlphaFoldDB" id="A0A327WJ51"/>
<evidence type="ECO:0000313" key="2">
    <source>
        <dbReference type="Proteomes" id="UP000248790"/>
    </source>
</evidence>
<accession>A0A327WJ51</accession>
<evidence type="ECO:0000313" key="1">
    <source>
        <dbReference type="EMBL" id="RAJ91094.1"/>
    </source>
</evidence>
<reference evidence="1 2" key="1">
    <citation type="submission" date="2018-06" db="EMBL/GenBank/DDBJ databases">
        <title>Genomic Encyclopedia of Archaeal and Bacterial Type Strains, Phase II (KMG-II): from individual species to whole genera.</title>
        <authorList>
            <person name="Goeker M."/>
        </authorList>
    </citation>
    <scope>NUCLEOTIDE SEQUENCE [LARGE SCALE GENOMIC DNA]</scope>
    <source>
        <strain evidence="1 2">DSM 21851</strain>
    </source>
</reference>
<dbReference type="EMBL" id="QLMC01000009">
    <property type="protein sequence ID" value="RAJ91094.1"/>
    <property type="molecule type" value="Genomic_DNA"/>
</dbReference>
<name>A0A327WJ51_LARAB</name>
<dbReference type="Proteomes" id="UP000248790">
    <property type="component" value="Unassembled WGS sequence"/>
</dbReference>
<comment type="caution">
    <text evidence="1">The sequence shown here is derived from an EMBL/GenBank/DDBJ whole genome shotgun (WGS) entry which is preliminary data.</text>
</comment>
<keyword evidence="2" id="KW-1185">Reference proteome</keyword>